<dbReference type="SMART" id="SM00563">
    <property type="entry name" value="PlsC"/>
    <property type="match status" value="1"/>
</dbReference>
<feature type="domain" description="Phospholipid/glycerol acyltransferase" evidence="6">
    <location>
        <begin position="84"/>
        <end position="196"/>
    </location>
</feature>
<evidence type="ECO:0000256" key="2">
    <source>
        <dbReference type="ARBA" id="ARBA00022516"/>
    </source>
</evidence>
<dbReference type="RefSeq" id="WP_210868824.1">
    <property type="nucleotide sequence ID" value="NZ_JAGPNL010000001.1"/>
</dbReference>
<dbReference type="Proteomes" id="UP000677875">
    <property type="component" value="Unassembled WGS sequence"/>
</dbReference>
<dbReference type="PANTHER" id="PTHR10434">
    <property type="entry name" value="1-ACYL-SN-GLYCEROL-3-PHOSPHATE ACYLTRANSFERASE"/>
    <property type="match status" value="1"/>
</dbReference>
<keyword evidence="3" id="KW-0808">Transferase</keyword>
<dbReference type="InterPro" id="IPR002123">
    <property type="entry name" value="Plipid/glycerol_acylTrfase"/>
</dbReference>
<comment type="pathway">
    <text evidence="1">Lipid metabolism.</text>
</comment>
<name>A0A940XK22_9ACTN</name>
<dbReference type="CDD" id="cd07989">
    <property type="entry name" value="LPLAT_AGPAT-like"/>
    <property type="match status" value="1"/>
</dbReference>
<evidence type="ECO:0000313" key="8">
    <source>
        <dbReference type="Proteomes" id="UP000677875"/>
    </source>
</evidence>
<keyword evidence="2" id="KW-0444">Lipid biosynthesis</keyword>
<proteinExistence type="predicted"/>
<gene>
    <name evidence="7" type="ORF">J5Y05_06040</name>
</gene>
<accession>A0A940XK22</accession>
<dbReference type="SUPFAM" id="SSF69593">
    <property type="entry name" value="Glycerol-3-phosphate (1)-acyltransferase"/>
    <property type="match status" value="1"/>
</dbReference>
<evidence type="ECO:0000259" key="6">
    <source>
        <dbReference type="SMART" id="SM00563"/>
    </source>
</evidence>
<keyword evidence="5 7" id="KW-0012">Acyltransferase</keyword>
<reference evidence="7" key="1">
    <citation type="submission" date="2021-04" db="EMBL/GenBank/DDBJ databases">
        <title>Genome seq and assembly of Streptomyces sp. RG38.</title>
        <authorList>
            <person name="Chhetri G."/>
        </authorList>
    </citation>
    <scope>NUCLEOTIDE SEQUENCE</scope>
    <source>
        <strain evidence="7">RG38</strain>
    </source>
</reference>
<dbReference type="AlphaFoldDB" id="A0A940XK22"/>
<dbReference type="PANTHER" id="PTHR10434:SF64">
    <property type="entry name" value="1-ACYL-SN-GLYCEROL-3-PHOSPHATE ACYLTRANSFERASE-RELATED"/>
    <property type="match status" value="1"/>
</dbReference>
<protein>
    <submittedName>
        <fullName evidence="7">1-acyl-sn-glycerol-3-phosphate acyltransferase</fullName>
    </submittedName>
</protein>
<evidence type="ECO:0000256" key="4">
    <source>
        <dbReference type="ARBA" id="ARBA00023098"/>
    </source>
</evidence>
<evidence type="ECO:0000256" key="1">
    <source>
        <dbReference type="ARBA" id="ARBA00005189"/>
    </source>
</evidence>
<dbReference type="GO" id="GO:0006654">
    <property type="term" value="P:phosphatidic acid biosynthetic process"/>
    <property type="evidence" value="ECO:0007669"/>
    <property type="project" value="TreeGrafter"/>
</dbReference>
<keyword evidence="8" id="KW-1185">Reference proteome</keyword>
<organism evidence="7 8">
    <name type="scientific">Streptomyces tagetis</name>
    <dbReference type="NCBI Taxonomy" id="2820809"/>
    <lineage>
        <taxon>Bacteria</taxon>
        <taxon>Bacillati</taxon>
        <taxon>Actinomycetota</taxon>
        <taxon>Actinomycetes</taxon>
        <taxon>Kitasatosporales</taxon>
        <taxon>Streptomycetaceae</taxon>
        <taxon>Streptomyces</taxon>
    </lineage>
</organism>
<sequence>MDTWSPTAPCTPAACVRRGAGPAALPRALARLVAVTAVLAAGAALAPLRRLVPDAWVRRWCRALVRAAGVRVRISGAAAPAGGLLLVADHVSWLDIPLLAAVRPARMVAKSEIRRWPVAGALAARAGTLFIERDRPRALPGTVARIAGVLRAGAAVAVFPEGSTWCGLARGRYRRAVFQSALDAGVPVQPVRVRYRTGAGATATAAAFVGEDTLLASVWRVVSARHLSAEVDVLPALPPGRHRDRRSLCAAARSGHAGVPAATLGHHGAAESQNMCLL</sequence>
<dbReference type="Pfam" id="PF01553">
    <property type="entry name" value="Acyltransferase"/>
    <property type="match status" value="1"/>
</dbReference>
<evidence type="ECO:0000256" key="5">
    <source>
        <dbReference type="ARBA" id="ARBA00023315"/>
    </source>
</evidence>
<dbReference type="EMBL" id="JAGPNL010000001">
    <property type="protein sequence ID" value="MBQ0826070.1"/>
    <property type="molecule type" value="Genomic_DNA"/>
</dbReference>
<comment type="caution">
    <text evidence="7">The sequence shown here is derived from an EMBL/GenBank/DDBJ whole genome shotgun (WGS) entry which is preliminary data.</text>
</comment>
<evidence type="ECO:0000313" key="7">
    <source>
        <dbReference type="EMBL" id="MBQ0826070.1"/>
    </source>
</evidence>
<evidence type="ECO:0000256" key="3">
    <source>
        <dbReference type="ARBA" id="ARBA00022679"/>
    </source>
</evidence>
<keyword evidence="4" id="KW-0443">Lipid metabolism</keyword>
<dbReference type="GO" id="GO:0003841">
    <property type="term" value="F:1-acylglycerol-3-phosphate O-acyltransferase activity"/>
    <property type="evidence" value="ECO:0007669"/>
    <property type="project" value="TreeGrafter"/>
</dbReference>